<evidence type="ECO:0000256" key="3">
    <source>
        <dbReference type="ARBA" id="ARBA00022741"/>
    </source>
</evidence>
<dbReference type="Proteomes" id="UP000238164">
    <property type="component" value="Chromosome 1"/>
</dbReference>
<name>A0A2N9JCC4_9ACTN</name>
<evidence type="ECO:0000256" key="1">
    <source>
        <dbReference type="ARBA" id="ARBA00010688"/>
    </source>
</evidence>
<dbReference type="SUPFAM" id="SSF53613">
    <property type="entry name" value="Ribokinase-like"/>
    <property type="match status" value="1"/>
</dbReference>
<dbReference type="InterPro" id="IPR050306">
    <property type="entry name" value="PfkB_Carbo_kinase"/>
</dbReference>
<feature type="domain" description="Carbohydrate kinase PfkB" evidence="6">
    <location>
        <begin position="16"/>
        <end position="273"/>
    </location>
</feature>
<dbReference type="Pfam" id="PF00294">
    <property type="entry name" value="PfkB"/>
    <property type="match status" value="1"/>
</dbReference>
<evidence type="ECO:0000313" key="8">
    <source>
        <dbReference type="Proteomes" id="UP000238164"/>
    </source>
</evidence>
<dbReference type="EC" id="2.7.1.45" evidence="7"/>
<sequence length="306" mass="31869">MAKQSPVLVLGEALVDVVHANGEINEHVGGSPANVAFGLGRLEHDVTLAAWFAKDERGERIAQACRDAGVKVAAGADRAPRTSVANADIDAAGKATYQFDLSWLLPELPAAGSSGHVHTGSIGATLEPGGSQVVKALRDNVDVATISYDPNARPTLMGNPGAVIGRVEEIIALCDVIKSSDEDIEWLYPDRSVADVMRHWLNLGPALAVVTRGGDGAYVAVSTDDAIIEVEPRTVSVIDTVGAGDSFMAGLISGLLDADYLGGAEAREALRHARLVDVMPAIDRAISTSATTVSKAGAYAPTRDEL</sequence>
<dbReference type="EMBL" id="LT985188">
    <property type="protein sequence ID" value="SPD85180.1"/>
    <property type="molecule type" value="Genomic_DNA"/>
</dbReference>
<evidence type="ECO:0000256" key="4">
    <source>
        <dbReference type="ARBA" id="ARBA00022777"/>
    </source>
</evidence>
<comment type="similarity">
    <text evidence="1">Belongs to the carbohydrate kinase PfkB family.</text>
</comment>
<dbReference type="RefSeq" id="WP_105184483.1">
    <property type="nucleotide sequence ID" value="NZ_BAAAGO010000016.1"/>
</dbReference>
<dbReference type="AlphaFoldDB" id="A0A2N9JCC4"/>
<dbReference type="OrthoDB" id="9795789at2"/>
<keyword evidence="5" id="KW-0067">ATP-binding</keyword>
<dbReference type="PROSITE" id="PS00584">
    <property type="entry name" value="PFKB_KINASES_2"/>
    <property type="match status" value="1"/>
</dbReference>
<dbReference type="GO" id="GO:0008673">
    <property type="term" value="F:2-dehydro-3-deoxygluconokinase activity"/>
    <property type="evidence" value="ECO:0007669"/>
    <property type="project" value="UniProtKB-EC"/>
</dbReference>
<keyword evidence="4 7" id="KW-0418">Kinase</keyword>
<dbReference type="InterPro" id="IPR029056">
    <property type="entry name" value="Ribokinase-like"/>
</dbReference>
<evidence type="ECO:0000313" key="7">
    <source>
        <dbReference type="EMBL" id="SPD85180.1"/>
    </source>
</evidence>
<keyword evidence="8" id="KW-1185">Reference proteome</keyword>
<organism evidence="7 8">
    <name type="scientific">Micropruina glycogenica</name>
    <dbReference type="NCBI Taxonomy" id="75385"/>
    <lineage>
        <taxon>Bacteria</taxon>
        <taxon>Bacillati</taxon>
        <taxon>Actinomycetota</taxon>
        <taxon>Actinomycetes</taxon>
        <taxon>Propionibacteriales</taxon>
        <taxon>Nocardioidaceae</taxon>
        <taxon>Micropruina</taxon>
    </lineage>
</organism>
<keyword evidence="2 7" id="KW-0808">Transferase</keyword>
<dbReference type="GO" id="GO:0005524">
    <property type="term" value="F:ATP binding"/>
    <property type="evidence" value="ECO:0007669"/>
    <property type="project" value="UniProtKB-KW"/>
</dbReference>
<protein>
    <submittedName>
        <fullName evidence="7">2-dehydro-3-deoxygluconokinase</fullName>
        <ecNumber evidence="7">2.7.1.45</ecNumber>
    </submittedName>
</protein>
<evidence type="ECO:0000259" key="6">
    <source>
        <dbReference type="Pfam" id="PF00294"/>
    </source>
</evidence>
<dbReference type="KEGG" id="mgg:MPLG2_0144"/>
<reference evidence="7 8" key="1">
    <citation type="submission" date="2018-02" db="EMBL/GenBank/DDBJ databases">
        <authorList>
            <person name="Cohen D.B."/>
            <person name="Kent A.D."/>
        </authorList>
    </citation>
    <scope>NUCLEOTIDE SEQUENCE [LARGE SCALE GENOMIC DNA]</scope>
    <source>
        <strain evidence="7">1</strain>
    </source>
</reference>
<dbReference type="Gene3D" id="3.40.1190.20">
    <property type="match status" value="1"/>
</dbReference>
<dbReference type="InterPro" id="IPR011611">
    <property type="entry name" value="PfkB_dom"/>
</dbReference>
<evidence type="ECO:0000256" key="2">
    <source>
        <dbReference type="ARBA" id="ARBA00022679"/>
    </source>
</evidence>
<accession>A0A2N9JCC4</accession>
<keyword evidence="3" id="KW-0547">Nucleotide-binding</keyword>
<gene>
    <name evidence="7" type="primary">kdgK</name>
    <name evidence="7" type="ORF">MPLG2_0144</name>
</gene>
<dbReference type="InterPro" id="IPR002173">
    <property type="entry name" value="Carboh/pur_kinase_PfkB_CS"/>
</dbReference>
<dbReference type="PANTHER" id="PTHR43085">
    <property type="entry name" value="HEXOKINASE FAMILY MEMBER"/>
    <property type="match status" value="1"/>
</dbReference>
<proteinExistence type="inferred from homology"/>
<dbReference type="PANTHER" id="PTHR43085:SF1">
    <property type="entry name" value="PSEUDOURIDINE KINASE-RELATED"/>
    <property type="match status" value="1"/>
</dbReference>
<evidence type="ECO:0000256" key="5">
    <source>
        <dbReference type="ARBA" id="ARBA00022840"/>
    </source>
</evidence>